<proteinExistence type="predicted"/>
<reference evidence="1 2" key="1">
    <citation type="submission" date="2018-06" db="EMBL/GenBank/DDBJ databases">
        <title>Genomic Encyclopedia of Type Strains, Phase IV (KMG-IV): sequencing the most valuable type-strain genomes for metagenomic binning, comparative biology and taxonomic classification.</title>
        <authorList>
            <person name="Goeker M."/>
        </authorList>
    </citation>
    <scope>NUCLEOTIDE SEQUENCE [LARGE SCALE GENOMIC DNA]</scope>
    <source>
        <strain evidence="1 2">DSM 18048</strain>
    </source>
</reference>
<dbReference type="OrthoDB" id="59829at2"/>
<dbReference type="EMBL" id="QJSX01000001">
    <property type="protein sequence ID" value="PYE56397.1"/>
    <property type="molecule type" value="Genomic_DNA"/>
</dbReference>
<dbReference type="RefSeq" id="WP_110884895.1">
    <property type="nucleotide sequence ID" value="NZ_QJSX01000001.1"/>
</dbReference>
<evidence type="ECO:0000313" key="2">
    <source>
        <dbReference type="Proteomes" id="UP000248326"/>
    </source>
</evidence>
<gene>
    <name evidence="1" type="ORF">DES52_101201</name>
</gene>
<evidence type="ECO:0000313" key="1">
    <source>
        <dbReference type="EMBL" id="PYE56397.1"/>
    </source>
</evidence>
<organism evidence="1 2">
    <name type="scientific">Deinococcus yavapaiensis KR-236</name>
    <dbReference type="NCBI Taxonomy" id="694435"/>
    <lineage>
        <taxon>Bacteria</taxon>
        <taxon>Thermotogati</taxon>
        <taxon>Deinococcota</taxon>
        <taxon>Deinococci</taxon>
        <taxon>Deinococcales</taxon>
        <taxon>Deinococcaceae</taxon>
        <taxon>Deinococcus</taxon>
    </lineage>
</organism>
<evidence type="ECO:0008006" key="3">
    <source>
        <dbReference type="Google" id="ProtNLM"/>
    </source>
</evidence>
<sequence>MTLVLLPDVGDLLRLSPAYNGATLVEIARFLNASEVLSVTPLDADHPARDAFLAVNLPVHDLAPDWRWAEAEADRLPEFLSQYPQGKERLRDAGRQEAALRDALSVPLSPSRVRSADLLAAVKAYHDGVRDALGEGPGTAHRERRLTLLAEILGGRSGVVFAALDDVPDLLERLEEATLPDLATFTPGEASRLRALADRALRLEEGDDFDALVAALLREEGDAITPKAELQYAAANVYFAVGDLTSARELLESAAHATVDARRSVVGLILARLGQVRDALGDRDLAKRAYQAVQALTAAPTVARETAAQGLKAPFQLDV</sequence>
<accession>A0A318SF17</accession>
<dbReference type="AlphaFoldDB" id="A0A318SF17"/>
<comment type="caution">
    <text evidence="1">The sequence shown here is derived from an EMBL/GenBank/DDBJ whole genome shotgun (WGS) entry which is preliminary data.</text>
</comment>
<keyword evidence="2" id="KW-1185">Reference proteome</keyword>
<name>A0A318SF17_9DEIO</name>
<dbReference type="Proteomes" id="UP000248326">
    <property type="component" value="Unassembled WGS sequence"/>
</dbReference>
<protein>
    <recommendedName>
        <fullName evidence="3">Tetratricopeptide repeat protein</fullName>
    </recommendedName>
</protein>